<dbReference type="OrthoDB" id="10463668at2759"/>
<name>A0A6G0SY80_APHGL</name>
<dbReference type="EMBL" id="VYZN01000127">
    <property type="protein sequence ID" value="KAE9523222.1"/>
    <property type="molecule type" value="Genomic_DNA"/>
</dbReference>
<organism evidence="1 2">
    <name type="scientific">Aphis glycines</name>
    <name type="common">Soybean aphid</name>
    <dbReference type="NCBI Taxonomy" id="307491"/>
    <lineage>
        <taxon>Eukaryota</taxon>
        <taxon>Metazoa</taxon>
        <taxon>Ecdysozoa</taxon>
        <taxon>Arthropoda</taxon>
        <taxon>Hexapoda</taxon>
        <taxon>Insecta</taxon>
        <taxon>Pterygota</taxon>
        <taxon>Neoptera</taxon>
        <taxon>Paraneoptera</taxon>
        <taxon>Hemiptera</taxon>
        <taxon>Sternorrhyncha</taxon>
        <taxon>Aphidomorpha</taxon>
        <taxon>Aphidoidea</taxon>
        <taxon>Aphididae</taxon>
        <taxon>Aphidini</taxon>
        <taxon>Aphis</taxon>
        <taxon>Aphis</taxon>
    </lineage>
</organism>
<protein>
    <submittedName>
        <fullName evidence="1">Uncharacterized protein</fullName>
    </submittedName>
</protein>
<dbReference type="Proteomes" id="UP000475862">
    <property type="component" value="Unassembled WGS sequence"/>
</dbReference>
<sequence>MTLKMNSLITSIIVLTFFTTIIPILGNVDDSDNKAYLKLKDEDIPYETLITFRQKYETEILQFCQKNNIEITYEEAIMSASLLYFKESFEEFIMYVLLKDDTKDNEYKTNLEQFKNKFLEAKDIEEEYFSREFRFFCAMSVVDDFNLEDVKVNPLINYVSKKEYTQFVVHFIKELNELNSTLFPETEITIGDIKYNEESAERKIAVDKLIKIKTINFEKKWSFVDKQFDDLNVYYLIYDKIQSSGIIHKIDCISS</sequence>
<proteinExistence type="predicted"/>
<dbReference type="AlphaFoldDB" id="A0A6G0SY80"/>
<comment type="caution">
    <text evidence="1">The sequence shown here is derived from an EMBL/GenBank/DDBJ whole genome shotgun (WGS) entry which is preliminary data.</text>
</comment>
<reference evidence="1 2" key="1">
    <citation type="submission" date="2019-08" db="EMBL/GenBank/DDBJ databases">
        <title>The genome of the soybean aphid Biotype 1, its phylome, world population structure and adaptation to the North American continent.</title>
        <authorList>
            <person name="Giordano R."/>
            <person name="Donthu R.K."/>
            <person name="Hernandez A.G."/>
            <person name="Wright C.L."/>
            <person name="Zimin A.V."/>
        </authorList>
    </citation>
    <scope>NUCLEOTIDE SEQUENCE [LARGE SCALE GENOMIC DNA]</scope>
    <source>
        <tissue evidence="1">Whole aphids</tissue>
    </source>
</reference>
<evidence type="ECO:0000313" key="2">
    <source>
        <dbReference type="Proteomes" id="UP000475862"/>
    </source>
</evidence>
<evidence type="ECO:0000313" key="1">
    <source>
        <dbReference type="EMBL" id="KAE9523222.1"/>
    </source>
</evidence>
<accession>A0A6G0SY80</accession>
<keyword evidence="2" id="KW-1185">Reference proteome</keyword>
<gene>
    <name evidence="1" type="ORF">AGLY_016389</name>
</gene>